<gene>
    <name evidence="2" type="ORF">EVAR_19072_1</name>
</gene>
<sequence>MIYEGRRTLARNKCDVRETANENGSEDPHHFFTRSSGGGSGKDIFGCNSEMDRFGREGEFWRLFSIIRHTHPPPSGHPIAPPLADWPSIH</sequence>
<organism evidence="2 3">
    <name type="scientific">Eumeta variegata</name>
    <name type="common">Bagworm moth</name>
    <name type="synonym">Eumeta japonica</name>
    <dbReference type="NCBI Taxonomy" id="151549"/>
    <lineage>
        <taxon>Eukaryota</taxon>
        <taxon>Metazoa</taxon>
        <taxon>Ecdysozoa</taxon>
        <taxon>Arthropoda</taxon>
        <taxon>Hexapoda</taxon>
        <taxon>Insecta</taxon>
        <taxon>Pterygota</taxon>
        <taxon>Neoptera</taxon>
        <taxon>Endopterygota</taxon>
        <taxon>Lepidoptera</taxon>
        <taxon>Glossata</taxon>
        <taxon>Ditrysia</taxon>
        <taxon>Tineoidea</taxon>
        <taxon>Psychidae</taxon>
        <taxon>Oiketicinae</taxon>
        <taxon>Eumeta</taxon>
    </lineage>
</organism>
<name>A0A4C1UQV3_EUMVA</name>
<dbReference type="Proteomes" id="UP000299102">
    <property type="component" value="Unassembled WGS sequence"/>
</dbReference>
<evidence type="ECO:0000313" key="3">
    <source>
        <dbReference type="Proteomes" id="UP000299102"/>
    </source>
</evidence>
<keyword evidence="3" id="KW-1185">Reference proteome</keyword>
<reference evidence="2 3" key="1">
    <citation type="journal article" date="2019" name="Commun. Biol.">
        <title>The bagworm genome reveals a unique fibroin gene that provides high tensile strength.</title>
        <authorList>
            <person name="Kono N."/>
            <person name="Nakamura H."/>
            <person name="Ohtoshi R."/>
            <person name="Tomita M."/>
            <person name="Numata K."/>
            <person name="Arakawa K."/>
        </authorList>
    </citation>
    <scope>NUCLEOTIDE SEQUENCE [LARGE SCALE GENOMIC DNA]</scope>
</reference>
<feature type="compositionally biased region" description="Basic and acidic residues" evidence="1">
    <location>
        <begin position="18"/>
        <end position="30"/>
    </location>
</feature>
<comment type="caution">
    <text evidence="2">The sequence shown here is derived from an EMBL/GenBank/DDBJ whole genome shotgun (WGS) entry which is preliminary data.</text>
</comment>
<evidence type="ECO:0000313" key="2">
    <source>
        <dbReference type="EMBL" id="GBP28224.1"/>
    </source>
</evidence>
<proteinExistence type="predicted"/>
<dbReference type="AlphaFoldDB" id="A0A4C1UQV3"/>
<feature type="region of interest" description="Disordered" evidence="1">
    <location>
        <begin position="18"/>
        <end position="44"/>
    </location>
</feature>
<feature type="compositionally biased region" description="Pro residues" evidence="1">
    <location>
        <begin position="72"/>
        <end position="81"/>
    </location>
</feature>
<protein>
    <submittedName>
        <fullName evidence="2">Uncharacterized protein</fullName>
    </submittedName>
</protein>
<feature type="region of interest" description="Disordered" evidence="1">
    <location>
        <begin position="71"/>
        <end position="90"/>
    </location>
</feature>
<evidence type="ECO:0000256" key="1">
    <source>
        <dbReference type="SAM" id="MobiDB-lite"/>
    </source>
</evidence>
<accession>A0A4C1UQV3</accession>
<dbReference type="EMBL" id="BGZK01000204">
    <property type="protein sequence ID" value="GBP28224.1"/>
    <property type="molecule type" value="Genomic_DNA"/>
</dbReference>